<proteinExistence type="predicted"/>
<organism evidence="3 4">
    <name type="scientific">Cordylochernes scorpioides</name>
    <dbReference type="NCBI Taxonomy" id="51811"/>
    <lineage>
        <taxon>Eukaryota</taxon>
        <taxon>Metazoa</taxon>
        <taxon>Ecdysozoa</taxon>
        <taxon>Arthropoda</taxon>
        <taxon>Chelicerata</taxon>
        <taxon>Arachnida</taxon>
        <taxon>Pseudoscorpiones</taxon>
        <taxon>Cheliferoidea</taxon>
        <taxon>Chernetidae</taxon>
        <taxon>Cordylochernes</taxon>
    </lineage>
</organism>
<gene>
    <name evidence="3" type="ORF">LAZ67_9002605</name>
</gene>
<sequence>MSCTRSNPPNGYTAENRTSTTLQNRTTSPALERAMVTIAHQDNVLQPTNKLTYLTALKDIYNRVLKTGQFSTTWCKTIIHPIFKNGDADNPHNYRGIALLSNLAKLFSSILKIRLSNWTENRAIIPENQAISLIQLTLRRKRRKFYDFFIDLKKAFDTVPQALLWKKLIDIMTAAYNVSAFVVKTGSTTQWQADLAPKEMAASDMRNRHHVQLLLTWSTDAAHPVSGALTGYYQPGLLSPDFIKIRKDKIQDDTAIYLRQE</sequence>
<protein>
    <recommendedName>
        <fullName evidence="2">Reverse transcriptase domain-containing protein</fullName>
    </recommendedName>
</protein>
<evidence type="ECO:0000313" key="4">
    <source>
        <dbReference type="Proteomes" id="UP001235939"/>
    </source>
</evidence>
<evidence type="ECO:0000313" key="3">
    <source>
        <dbReference type="EMBL" id="UYV72316.1"/>
    </source>
</evidence>
<dbReference type="InterPro" id="IPR000477">
    <property type="entry name" value="RT_dom"/>
</dbReference>
<dbReference type="EMBL" id="CP092871">
    <property type="protein sequence ID" value="UYV72316.1"/>
    <property type="molecule type" value="Genomic_DNA"/>
</dbReference>
<name>A0ABY6KVY1_9ARAC</name>
<feature type="region of interest" description="Disordered" evidence="1">
    <location>
        <begin position="1"/>
        <end position="22"/>
    </location>
</feature>
<evidence type="ECO:0000256" key="1">
    <source>
        <dbReference type="SAM" id="MobiDB-lite"/>
    </source>
</evidence>
<keyword evidence="4" id="KW-1185">Reference proteome</keyword>
<dbReference type="PROSITE" id="PS50878">
    <property type="entry name" value="RT_POL"/>
    <property type="match status" value="1"/>
</dbReference>
<reference evidence="3 4" key="1">
    <citation type="submission" date="2022-01" db="EMBL/GenBank/DDBJ databases">
        <title>A chromosomal length assembly of Cordylochernes scorpioides.</title>
        <authorList>
            <person name="Zeh D."/>
            <person name="Zeh J."/>
        </authorList>
    </citation>
    <scope>NUCLEOTIDE SEQUENCE [LARGE SCALE GENOMIC DNA]</scope>
    <source>
        <strain evidence="3">IN4F17</strain>
        <tissue evidence="3">Whole Body</tissue>
    </source>
</reference>
<evidence type="ECO:0000259" key="2">
    <source>
        <dbReference type="PROSITE" id="PS50878"/>
    </source>
</evidence>
<accession>A0ABY6KVY1</accession>
<dbReference type="PANTHER" id="PTHR19446">
    <property type="entry name" value="REVERSE TRANSCRIPTASES"/>
    <property type="match status" value="1"/>
</dbReference>
<dbReference type="Proteomes" id="UP001235939">
    <property type="component" value="Chromosome 09"/>
</dbReference>
<feature type="domain" description="Reverse transcriptase" evidence="2">
    <location>
        <begin position="63"/>
        <end position="261"/>
    </location>
</feature>